<evidence type="ECO:0000256" key="1">
    <source>
        <dbReference type="SAM" id="SignalP"/>
    </source>
</evidence>
<dbReference type="NCBIfam" id="TIGR01180">
    <property type="entry name" value="aman2_put"/>
    <property type="match status" value="1"/>
</dbReference>
<dbReference type="Gene3D" id="2.70.98.10">
    <property type="match status" value="1"/>
</dbReference>
<dbReference type="InterPro" id="IPR014718">
    <property type="entry name" value="GH-type_carb-bd"/>
</dbReference>
<protein>
    <submittedName>
        <fullName evidence="4">Alpha-1,2-mannosidase, putative</fullName>
    </submittedName>
</protein>
<dbReference type="InterPro" id="IPR005887">
    <property type="entry name" value="GH92_a_mannosidase_put"/>
</dbReference>
<dbReference type="SUPFAM" id="SSF48208">
    <property type="entry name" value="Six-hairpin glycosidases"/>
    <property type="match status" value="1"/>
</dbReference>
<dbReference type="PANTHER" id="PTHR12143">
    <property type="entry name" value="PEPTIDE N-GLYCANASE PNGASE -RELATED"/>
    <property type="match status" value="1"/>
</dbReference>
<dbReference type="EMBL" id="CP003379">
    <property type="protein sequence ID" value="AFL89592.1"/>
    <property type="molecule type" value="Genomic_DNA"/>
</dbReference>
<reference evidence="4 5" key="1">
    <citation type="submission" date="2012-06" db="EMBL/GenBank/DDBJ databases">
        <title>Complete genome of Terriglobus roseus DSM 18391.</title>
        <authorList>
            <consortium name="US DOE Joint Genome Institute (JGI-PGF)"/>
            <person name="Lucas S."/>
            <person name="Copeland A."/>
            <person name="Lapidus A."/>
            <person name="Glavina del Rio T."/>
            <person name="Dalin E."/>
            <person name="Tice H."/>
            <person name="Bruce D."/>
            <person name="Goodwin L."/>
            <person name="Pitluck S."/>
            <person name="Peters L."/>
            <person name="Mikhailova N."/>
            <person name="Munk A.C.C."/>
            <person name="Kyrpides N."/>
            <person name="Mavromatis K."/>
            <person name="Ivanova N."/>
            <person name="Brettin T."/>
            <person name="Detter J.C."/>
            <person name="Han C."/>
            <person name="Larimer F."/>
            <person name="Land M."/>
            <person name="Hauser L."/>
            <person name="Markowitz V."/>
            <person name="Cheng J.-F."/>
            <person name="Hugenholtz P."/>
            <person name="Woyke T."/>
            <person name="Wu D."/>
            <person name="Brambilla E."/>
            <person name="Klenk H.-P."/>
            <person name="Eisen J.A."/>
        </authorList>
    </citation>
    <scope>NUCLEOTIDE SEQUENCE [LARGE SCALE GENOMIC DNA]</scope>
    <source>
        <strain evidence="5">DSM 18391 / NRRL B-41598 / KBS 63</strain>
    </source>
</reference>
<dbReference type="OrthoDB" id="9804511at2"/>
<dbReference type="HOGENOM" id="CLU_003690_2_1_0"/>
<feature type="domain" description="Glycosyl hydrolase family 92" evidence="2">
    <location>
        <begin position="269"/>
        <end position="731"/>
    </location>
</feature>
<dbReference type="STRING" id="926566.Terro_3377"/>
<evidence type="ECO:0000313" key="4">
    <source>
        <dbReference type="EMBL" id="AFL89592.1"/>
    </source>
</evidence>
<dbReference type="eggNOG" id="COG3537">
    <property type="taxonomic scope" value="Bacteria"/>
</dbReference>
<dbReference type="Gene3D" id="1.20.1610.10">
    <property type="entry name" value="alpha-1,2-mannosidases domains"/>
    <property type="match status" value="1"/>
</dbReference>
<sequence>MKPARLPLLLSSGLLVALSAGAQVSPADAVNPLIGTAAEGQTFPAAGVPFAMTQWTPQTRDGETKCIAPYYVADTRLQGFRGSHFLSGSCTQDYGSVTLMPLLSSKVLDPQGRSSRLDHAREKSRAYEYSVDLDTGIHADVTGTERSGVMRFRFPDGAKGGFVAVQENHRLGVGTVRINAAKQEITGENPIFRIYAGSGKPTGNRGYFVVRFSRPFTVGGVWSGDSRKEGAQEQSGTKSAAGAYVSFDLAGSRDVVAQVGTSFTSLEAARRNLDEVPAGGFDAVVANAKAAWESALGQIQVGPTASASDRTIFYTALFHSMLLPRILSDRDGSYPRFAGNGKIEVAKGFTYYDDFSLWDTFRAVHPLLTVLQPKRERDMVQSLLVKGEQGGFLPIYPAWSSYTTEMVGDHADAVIADAYVKGIRNFDVQQAYRLMKKNATQGPETKELYLDGRGRRGLDSYLKYGYIPLEDHISDAFHPDEQVSRTLEYAYDDFLVGRMAQWTGHGAEAKQFFDRGQNFRKVIDPSVGYARGRHADGTWATPFDPNKAATWITEGLPSQYTFFVLQDMPALVDLLGGKPKFTARLDDLFKAGAYNHGNEPSHHLAYLYNFADQPAKTQFQVRQILRTLYQDSPGGLQGNDDAGQMSAWYVFSALGFYPVTPGTPRYELGVPLFDDATVRLPNGHRLHIVATGASKGMFKVRKVTLNGRVLGRTYLLHDELVAGGELRFELEATSNPQQK</sequence>
<dbReference type="Proteomes" id="UP000006056">
    <property type="component" value="Chromosome"/>
</dbReference>
<dbReference type="FunFam" id="3.30.2080.10:FF:000001">
    <property type="entry name" value="Alpha-1,2-mannosidase subfamily"/>
    <property type="match status" value="1"/>
</dbReference>
<dbReference type="AlphaFoldDB" id="I3ZK24"/>
<dbReference type="InterPro" id="IPR008928">
    <property type="entry name" value="6-hairpin_glycosidase_sf"/>
</dbReference>
<feature type="chain" id="PRO_5003684188" evidence="1">
    <location>
        <begin position="23"/>
        <end position="739"/>
    </location>
</feature>
<feature type="domain" description="Glycosyl hydrolase family 92 N-terminal" evidence="3">
    <location>
        <begin position="30"/>
        <end position="262"/>
    </location>
</feature>
<dbReference type="PATRIC" id="fig|926566.3.peg.3320"/>
<dbReference type="Gene3D" id="3.30.2080.10">
    <property type="entry name" value="GH92 mannosidase domain"/>
    <property type="match status" value="1"/>
</dbReference>
<dbReference type="PANTHER" id="PTHR12143:SF43">
    <property type="entry name" value="PUTATIVE-RELATED"/>
    <property type="match status" value="1"/>
</dbReference>
<evidence type="ECO:0000313" key="5">
    <source>
        <dbReference type="Proteomes" id="UP000006056"/>
    </source>
</evidence>
<accession>I3ZK24</accession>
<organism evidence="4 5">
    <name type="scientific">Terriglobus roseus (strain DSM 18391 / NRRL B-41598 / KBS 63)</name>
    <dbReference type="NCBI Taxonomy" id="926566"/>
    <lineage>
        <taxon>Bacteria</taxon>
        <taxon>Pseudomonadati</taxon>
        <taxon>Acidobacteriota</taxon>
        <taxon>Terriglobia</taxon>
        <taxon>Terriglobales</taxon>
        <taxon>Acidobacteriaceae</taxon>
        <taxon>Terriglobus</taxon>
    </lineage>
</organism>
<feature type="signal peptide" evidence="1">
    <location>
        <begin position="1"/>
        <end position="22"/>
    </location>
</feature>
<proteinExistence type="predicted"/>
<dbReference type="Pfam" id="PF07971">
    <property type="entry name" value="Glyco_hydro_92"/>
    <property type="match status" value="1"/>
</dbReference>
<dbReference type="FunFam" id="1.20.1050.60:FF:000001">
    <property type="entry name" value="Putative alpha-1,2-mannosidase"/>
    <property type="match status" value="1"/>
</dbReference>
<name>I3ZK24_TERRK</name>
<dbReference type="Gene3D" id="1.20.1050.60">
    <property type="entry name" value="alpha-1,2-mannosidase"/>
    <property type="match status" value="1"/>
</dbReference>
<dbReference type="GO" id="GO:0006516">
    <property type="term" value="P:glycoprotein catabolic process"/>
    <property type="evidence" value="ECO:0007669"/>
    <property type="project" value="TreeGrafter"/>
</dbReference>
<gene>
    <name evidence="4" type="ordered locus">Terro_3377</name>
</gene>
<dbReference type="GO" id="GO:0030246">
    <property type="term" value="F:carbohydrate binding"/>
    <property type="evidence" value="ECO:0007669"/>
    <property type="project" value="InterPro"/>
</dbReference>
<dbReference type="Pfam" id="PF17678">
    <property type="entry name" value="Glyco_hydro_92N"/>
    <property type="match status" value="1"/>
</dbReference>
<dbReference type="InterPro" id="IPR041371">
    <property type="entry name" value="GH92_N"/>
</dbReference>
<dbReference type="GO" id="GO:0000224">
    <property type="term" value="F:peptide-N4-(N-acetyl-beta-glucosaminyl)asparagine amidase activity"/>
    <property type="evidence" value="ECO:0007669"/>
    <property type="project" value="TreeGrafter"/>
</dbReference>
<dbReference type="GO" id="GO:0005975">
    <property type="term" value="P:carbohydrate metabolic process"/>
    <property type="evidence" value="ECO:0007669"/>
    <property type="project" value="InterPro"/>
</dbReference>
<dbReference type="GO" id="GO:0005829">
    <property type="term" value="C:cytosol"/>
    <property type="evidence" value="ECO:0007669"/>
    <property type="project" value="TreeGrafter"/>
</dbReference>
<keyword evidence="5" id="KW-1185">Reference proteome</keyword>
<dbReference type="RefSeq" id="WP_014786853.1">
    <property type="nucleotide sequence ID" value="NC_018014.1"/>
</dbReference>
<evidence type="ECO:0000259" key="2">
    <source>
        <dbReference type="Pfam" id="PF07971"/>
    </source>
</evidence>
<evidence type="ECO:0000259" key="3">
    <source>
        <dbReference type="Pfam" id="PF17678"/>
    </source>
</evidence>
<dbReference type="InterPro" id="IPR012939">
    <property type="entry name" value="Glyco_hydro_92"/>
</dbReference>
<dbReference type="KEGG" id="trs:Terro_3377"/>
<dbReference type="InterPro" id="IPR050883">
    <property type="entry name" value="PNGase"/>
</dbReference>
<keyword evidence="1" id="KW-0732">Signal</keyword>